<dbReference type="Proteomes" id="UP000198861">
    <property type="component" value="Unassembled WGS sequence"/>
</dbReference>
<dbReference type="SUPFAM" id="SSF53474">
    <property type="entry name" value="alpha/beta-Hydrolases"/>
    <property type="match status" value="1"/>
</dbReference>
<accession>A0A1I4JJM5</accession>
<evidence type="ECO:0000313" key="3">
    <source>
        <dbReference type="Proteomes" id="UP000198861"/>
    </source>
</evidence>
<dbReference type="PANTHER" id="PTHR36513">
    <property type="entry name" value="ABC TRANSMEMBRANE TYPE-1 DOMAIN-CONTAINING PROTEIN"/>
    <property type="match status" value="1"/>
</dbReference>
<reference evidence="1 3" key="2">
    <citation type="submission" date="2016-10" db="EMBL/GenBank/DDBJ databases">
        <authorList>
            <person name="Varghese N."/>
            <person name="Submissions S."/>
        </authorList>
    </citation>
    <scope>NUCLEOTIDE SEQUENCE [LARGE SCALE GENOMIC DNA]</scope>
    <source>
        <strain evidence="1 3">DSM 282</strain>
    </source>
</reference>
<reference evidence="2 4" key="1">
    <citation type="submission" date="2016-10" db="EMBL/GenBank/DDBJ databases">
        <authorList>
            <person name="de Groot N.N."/>
        </authorList>
    </citation>
    <scope>NUCLEOTIDE SEQUENCE [LARGE SCALE GENOMIC DNA]</scope>
    <source>
        <strain evidence="2 4">DSM 381</strain>
    </source>
</reference>
<protein>
    <recommendedName>
        <fullName evidence="5">Alpha/beta hydrolase</fullName>
    </recommendedName>
</protein>
<dbReference type="Proteomes" id="UP000199579">
    <property type="component" value="Unassembled WGS sequence"/>
</dbReference>
<evidence type="ECO:0000313" key="2">
    <source>
        <dbReference type="EMBL" id="SFL66760.1"/>
    </source>
</evidence>
<evidence type="ECO:0000313" key="4">
    <source>
        <dbReference type="Proteomes" id="UP000199579"/>
    </source>
</evidence>
<sequence>MPNQFVMCARAVKDGVFIAEPGSSLFLLVPEGERPSPKHAIKKPKQWFKKLRIAATWGKDSRNGELNRGDLIVFVHGYNNDQKIVMDRHAQLKRDLISAGYKGEILSFDWPSNDKALNYLEDRHDAKKTAMQLVSDGIRVLSEQQTPNCTINIHLLGHSTGAYVIREAFDDADDARLANNSWTVSQVVFIGGDISSSSMSQGDSSTDSLYRHCTRITNYSNLYDSVLKLSNAKRLGVAPRVGRVGLPDDSSPKSVNIDCTEYFGTLNSNDEIKKVDQAIVLGSFDHSWHIGNKLFARDLFETIKGDIDRSVIPTRSVETDGKLKLVRSQ</sequence>
<keyword evidence="3" id="KW-1185">Reference proteome</keyword>
<gene>
    <name evidence="1" type="ORF">SAMN04244571_04856</name>
    <name evidence="2" type="ORF">SAMN04244574_04844</name>
</gene>
<organism evidence="2 4">
    <name type="scientific">Azotobacter beijerinckii</name>
    <dbReference type="NCBI Taxonomy" id="170623"/>
    <lineage>
        <taxon>Bacteria</taxon>
        <taxon>Pseudomonadati</taxon>
        <taxon>Pseudomonadota</taxon>
        <taxon>Gammaproteobacteria</taxon>
        <taxon>Pseudomonadales</taxon>
        <taxon>Pseudomonadaceae</taxon>
        <taxon>Azotobacter</taxon>
    </lineage>
</organism>
<dbReference type="InterPro" id="IPR029058">
    <property type="entry name" value="AB_hydrolase_fold"/>
</dbReference>
<dbReference type="Gene3D" id="3.40.50.1820">
    <property type="entry name" value="alpha/beta hydrolase"/>
    <property type="match status" value="1"/>
</dbReference>
<evidence type="ECO:0008006" key="5">
    <source>
        <dbReference type="Google" id="ProtNLM"/>
    </source>
</evidence>
<proteinExistence type="predicted"/>
<dbReference type="Pfam" id="PF05990">
    <property type="entry name" value="DUF900"/>
    <property type="match status" value="1"/>
</dbReference>
<dbReference type="RefSeq" id="WP_090945058.1">
    <property type="nucleotide sequence ID" value="NZ_FOKJ01000225.1"/>
</dbReference>
<dbReference type="AlphaFoldDB" id="A0A1I4JJM5"/>
<name>A0A1I4JJM5_9GAMM</name>
<dbReference type="EMBL" id="FOKJ01000225">
    <property type="protein sequence ID" value="SFB65610.1"/>
    <property type="molecule type" value="Genomic_DNA"/>
</dbReference>
<dbReference type="PANTHER" id="PTHR36513:SF1">
    <property type="entry name" value="TRANSMEMBRANE PROTEIN"/>
    <property type="match status" value="1"/>
</dbReference>
<evidence type="ECO:0000313" key="1">
    <source>
        <dbReference type="EMBL" id="SFB65610.1"/>
    </source>
</evidence>
<dbReference type="InterPro" id="IPR010297">
    <property type="entry name" value="DUF900_hydrolase"/>
</dbReference>
<dbReference type="EMBL" id="FOSX01000232">
    <property type="protein sequence ID" value="SFL66760.1"/>
    <property type="molecule type" value="Genomic_DNA"/>
</dbReference>